<evidence type="ECO:0000256" key="1">
    <source>
        <dbReference type="ARBA" id="ARBA00004141"/>
    </source>
</evidence>
<evidence type="ECO:0000256" key="6">
    <source>
        <dbReference type="SAM" id="MobiDB-lite"/>
    </source>
</evidence>
<dbReference type="EMBL" id="OZ037945">
    <property type="protein sequence ID" value="CAL1700844.1"/>
    <property type="molecule type" value="Genomic_DNA"/>
</dbReference>
<evidence type="ECO:0000313" key="10">
    <source>
        <dbReference type="Proteomes" id="UP001497453"/>
    </source>
</evidence>
<feature type="transmembrane region" description="Helical" evidence="7">
    <location>
        <begin position="105"/>
        <end position="123"/>
    </location>
</feature>
<feature type="transmembrane region" description="Helical" evidence="7">
    <location>
        <begin position="365"/>
        <end position="385"/>
    </location>
</feature>
<comment type="subcellular location">
    <subcellularLocation>
        <location evidence="1">Membrane</location>
        <topology evidence="1">Multi-pass membrane protein</topology>
    </subcellularLocation>
</comment>
<evidence type="ECO:0000256" key="5">
    <source>
        <dbReference type="ARBA" id="ARBA00023136"/>
    </source>
</evidence>
<dbReference type="PROSITE" id="PS50850">
    <property type="entry name" value="MFS"/>
    <property type="match status" value="1"/>
</dbReference>
<organism evidence="9 10">
    <name type="scientific">Somion occarium</name>
    <dbReference type="NCBI Taxonomy" id="3059160"/>
    <lineage>
        <taxon>Eukaryota</taxon>
        <taxon>Fungi</taxon>
        <taxon>Dikarya</taxon>
        <taxon>Basidiomycota</taxon>
        <taxon>Agaricomycotina</taxon>
        <taxon>Agaricomycetes</taxon>
        <taxon>Polyporales</taxon>
        <taxon>Cerrenaceae</taxon>
        <taxon>Somion</taxon>
    </lineage>
</organism>
<feature type="transmembrane region" description="Helical" evidence="7">
    <location>
        <begin position="337"/>
        <end position="359"/>
    </location>
</feature>
<evidence type="ECO:0000256" key="2">
    <source>
        <dbReference type="ARBA" id="ARBA00022448"/>
    </source>
</evidence>
<keyword evidence="3 7" id="KW-0812">Transmembrane</keyword>
<dbReference type="SUPFAM" id="SSF103473">
    <property type="entry name" value="MFS general substrate transporter"/>
    <property type="match status" value="1"/>
</dbReference>
<proteinExistence type="predicted"/>
<sequence>MRVEGIVFLSLVLDLFAFTIPLPLFPRLIEWYTQRESSIPNGLLSRTLGFVSAIRSYFLQSAARNPQKWDVVLLGGLMGSVFSALQWFISPYIGVLSDKYGRRRVLLITMIGNILSAVVWVQSTSFASYMLSRVIGGISEGNVQLAIAILSDITTPANRSKALAHVGIAFAICFIIGPPIGAYFASKPLPSAFRIQGFELNVYATPALLTLVLLLLETLFLIVALPETRGRPKQVEGGVKKEKTNGAAKGKTNGHAAPKKASVGERLRLLKKLRMLHFAFLAIFSGVEFTLTFLTYDLFDWDNRQNGALIGSIGVVSALVQGGYVRRAIAKVGEGEMASRGILSCWIGLACLSLVPRYVNSNPSLSVNLLWVAAICLAFTSATVVNSLTSYASLQCDEGVVDQDTGKVTQEHPELAKGKALGQFRSSGQLGRALGPLFACGLYWTFGPSKTYAGSAVLMYGVYRLAKALAANPISA</sequence>
<reference evidence="10" key="1">
    <citation type="submission" date="2024-04" db="EMBL/GenBank/DDBJ databases">
        <authorList>
            <person name="Shaw F."/>
            <person name="Minotto A."/>
        </authorList>
    </citation>
    <scope>NUCLEOTIDE SEQUENCE [LARGE SCALE GENOMIC DNA]</scope>
</reference>
<dbReference type="PANTHER" id="PTHR23504">
    <property type="entry name" value="MAJOR FACILITATOR SUPERFAMILY DOMAIN-CONTAINING PROTEIN 10"/>
    <property type="match status" value="1"/>
</dbReference>
<dbReference type="InterPro" id="IPR020846">
    <property type="entry name" value="MFS_dom"/>
</dbReference>
<dbReference type="InterPro" id="IPR036259">
    <property type="entry name" value="MFS_trans_sf"/>
</dbReference>
<feature type="region of interest" description="Disordered" evidence="6">
    <location>
        <begin position="233"/>
        <end position="259"/>
    </location>
</feature>
<evidence type="ECO:0000259" key="8">
    <source>
        <dbReference type="PROSITE" id="PS50850"/>
    </source>
</evidence>
<keyword evidence="2" id="KW-0813">Transport</keyword>
<evidence type="ECO:0000256" key="7">
    <source>
        <dbReference type="SAM" id="Phobius"/>
    </source>
</evidence>
<feature type="transmembrane region" description="Helical" evidence="7">
    <location>
        <begin position="276"/>
        <end position="296"/>
    </location>
</feature>
<dbReference type="InterPro" id="IPR005829">
    <property type="entry name" value="Sugar_transporter_CS"/>
</dbReference>
<dbReference type="PROSITE" id="PS00216">
    <property type="entry name" value="SUGAR_TRANSPORT_1"/>
    <property type="match status" value="1"/>
</dbReference>
<dbReference type="PANTHER" id="PTHR23504:SF31">
    <property type="entry name" value="MAJOR FACILITATOR SUPERFAMILY DOMAIN-CONTAINING PROTEIN 10"/>
    <property type="match status" value="1"/>
</dbReference>
<feature type="transmembrane region" description="Helical" evidence="7">
    <location>
        <begin position="38"/>
        <end position="59"/>
    </location>
</feature>
<keyword evidence="10" id="KW-1185">Reference proteome</keyword>
<dbReference type="Proteomes" id="UP001497453">
    <property type="component" value="Chromosome 2"/>
</dbReference>
<feature type="transmembrane region" description="Helical" evidence="7">
    <location>
        <begin position="162"/>
        <end position="184"/>
    </location>
</feature>
<dbReference type="Gene3D" id="1.20.1250.20">
    <property type="entry name" value="MFS general substrate transporter like domains"/>
    <property type="match status" value="1"/>
</dbReference>
<gene>
    <name evidence="9" type="ORF">GFSPODELE1_LOCUS3313</name>
</gene>
<dbReference type="Pfam" id="PF07690">
    <property type="entry name" value="MFS_1"/>
    <property type="match status" value="1"/>
</dbReference>
<accession>A0ABP1D1P9</accession>
<feature type="transmembrane region" description="Helical" evidence="7">
    <location>
        <begin position="204"/>
        <end position="225"/>
    </location>
</feature>
<feature type="compositionally biased region" description="Basic and acidic residues" evidence="6">
    <location>
        <begin position="233"/>
        <end position="244"/>
    </location>
</feature>
<evidence type="ECO:0000256" key="3">
    <source>
        <dbReference type="ARBA" id="ARBA00022692"/>
    </source>
</evidence>
<feature type="transmembrane region" description="Helical" evidence="7">
    <location>
        <begin position="6"/>
        <end position="26"/>
    </location>
</feature>
<name>A0ABP1D1P9_9APHY</name>
<protein>
    <recommendedName>
        <fullName evidence="8">Major facilitator superfamily (MFS) profile domain-containing protein</fullName>
    </recommendedName>
</protein>
<keyword evidence="5 7" id="KW-0472">Membrane</keyword>
<feature type="transmembrane region" description="Helical" evidence="7">
    <location>
        <begin position="308"/>
        <end position="325"/>
    </location>
</feature>
<dbReference type="InterPro" id="IPR011701">
    <property type="entry name" value="MFS"/>
</dbReference>
<evidence type="ECO:0000313" key="9">
    <source>
        <dbReference type="EMBL" id="CAL1700844.1"/>
    </source>
</evidence>
<feature type="domain" description="Major facilitator superfamily (MFS) profile" evidence="8">
    <location>
        <begin position="7"/>
        <end position="476"/>
    </location>
</feature>
<keyword evidence="4 7" id="KW-1133">Transmembrane helix</keyword>
<feature type="transmembrane region" description="Helical" evidence="7">
    <location>
        <begin position="71"/>
        <end position="93"/>
    </location>
</feature>
<evidence type="ECO:0000256" key="4">
    <source>
        <dbReference type="ARBA" id="ARBA00022989"/>
    </source>
</evidence>